<evidence type="ECO:0000313" key="2">
    <source>
        <dbReference type="EMBL" id="MDR6206358.1"/>
    </source>
</evidence>
<dbReference type="AlphaFoldDB" id="A0ABD5CMX3"/>
<sequence length="205" mass="21445">MRRGPLFIVAMLAALAVLPVLAGSLLGACGRSATASFYTLGPDRTLGPLTPATPVNVVVSPVTVPDILDRPQIVTRLGSNQVTLDEFARWGQPLKGGIARAVAGNLATLLGSQRASIFDTGLDATRTWRVRVDVMRFDAMLGESVTIEALWTVLPPGKAVPLAGKSLVREEMSTPGYEALVSASDRALGGVSREIAAAIQTSAPQ</sequence>
<dbReference type="PROSITE" id="PS51257">
    <property type="entry name" value="PROKAR_LIPOPROTEIN"/>
    <property type="match status" value="1"/>
</dbReference>
<dbReference type="InterPro" id="IPR005586">
    <property type="entry name" value="ABC_trans_aux"/>
</dbReference>
<feature type="domain" description="ABC-type transport auxiliary lipoprotein component" evidence="1">
    <location>
        <begin position="38"/>
        <end position="196"/>
    </location>
</feature>
<accession>A0ABD5CMX3</accession>
<comment type="caution">
    <text evidence="2">The sequence shown here is derived from an EMBL/GenBank/DDBJ whole genome shotgun (WGS) entry which is preliminary data.</text>
</comment>
<evidence type="ECO:0000259" key="1">
    <source>
        <dbReference type="Pfam" id="PF03886"/>
    </source>
</evidence>
<evidence type="ECO:0000313" key="3">
    <source>
        <dbReference type="Proteomes" id="UP001245184"/>
    </source>
</evidence>
<protein>
    <submittedName>
        <fullName evidence="2">Lipoprotein YmbA</fullName>
    </submittedName>
</protein>
<dbReference type="EMBL" id="JAVIZN010000002">
    <property type="protein sequence ID" value="MDR6206358.1"/>
    <property type="molecule type" value="Genomic_DNA"/>
</dbReference>
<dbReference type="SUPFAM" id="SSF159594">
    <property type="entry name" value="XCC0632-like"/>
    <property type="match status" value="1"/>
</dbReference>
<reference evidence="2 3" key="1">
    <citation type="submission" date="2023-08" db="EMBL/GenBank/DDBJ databases">
        <title>Genome sequencing of plant associated microbes to promote plant fitness in Sorghum bicolor and Oryza sativa.</title>
        <authorList>
            <person name="Coleman-Derr D."/>
        </authorList>
    </citation>
    <scope>NUCLEOTIDE SEQUENCE [LARGE SCALE GENOMIC DNA]</scope>
    <source>
        <strain evidence="2 3">SLBN-33</strain>
    </source>
</reference>
<keyword evidence="2" id="KW-0449">Lipoprotein</keyword>
<dbReference type="RefSeq" id="WP_029965765.1">
    <property type="nucleotide sequence ID" value="NZ_ATXV01000001.1"/>
</dbReference>
<organism evidence="2 3">
    <name type="scientific">Paraburkholderia graminis</name>
    <dbReference type="NCBI Taxonomy" id="60548"/>
    <lineage>
        <taxon>Bacteria</taxon>
        <taxon>Pseudomonadati</taxon>
        <taxon>Pseudomonadota</taxon>
        <taxon>Betaproteobacteria</taxon>
        <taxon>Burkholderiales</taxon>
        <taxon>Burkholderiaceae</taxon>
        <taxon>Paraburkholderia</taxon>
    </lineage>
</organism>
<gene>
    <name evidence="2" type="ORF">QF025_005078</name>
</gene>
<dbReference type="Proteomes" id="UP001245184">
    <property type="component" value="Unassembled WGS sequence"/>
</dbReference>
<dbReference type="Pfam" id="PF03886">
    <property type="entry name" value="ABC_trans_aux"/>
    <property type="match status" value="1"/>
</dbReference>
<dbReference type="Gene3D" id="3.40.50.10610">
    <property type="entry name" value="ABC-type transport auxiliary lipoprotein component"/>
    <property type="match status" value="1"/>
</dbReference>
<name>A0ABD5CMX3_9BURK</name>
<proteinExistence type="predicted"/>